<dbReference type="EMBL" id="JBHSLU010000017">
    <property type="protein sequence ID" value="MFC5505487.1"/>
    <property type="molecule type" value="Genomic_DNA"/>
</dbReference>
<gene>
    <name evidence="1" type="ORF">ACFPN9_09480</name>
</gene>
<dbReference type="Proteomes" id="UP001596060">
    <property type="component" value="Unassembled WGS sequence"/>
</dbReference>
<reference evidence="2" key="1">
    <citation type="journal article" date="2019" name="Int. J. Syst. Evol. Microbiol.">
        <title>The Global Catalogue of Microorganisms (GCM) 10K type strain sequencing project: providing services to taxonomists for standard genome sequencing and annotation.</title>
        <authorList>
            <consortium name="The Broad Institute Genomics Platform"/>
            <consortium name="The Broad Institute Genome Sequencing Center for Infectious Disease"/>
            <person name="Wu L."/>
            <person name="Ma J."/>
        </authorList>
    </citation>
    <scope>NUCLEOTIDE SEQUENCE [LARGE SCALE GENOMIC DNA]</scope>
    <source>
        <strain evidence="2">CCUG 43117</strain>
    </source>
</reference>
<comment type="caution">
    <text evidence="1">The sequence shown here is derived from an EMBL/GenBank/DDBJ whole genome shotgun (WGS) entry which is preliminary data.</text>
</comment>
<keyword evidence="2" id="KW-1185">Reference proteome</keyword>
<dbReference type="RefSeq" id="WP_377816658.1">
    <property type="nucleotide sequence ID" value="NZ_JBHSLU010000017.1"/>
</dbReference>
<protein>
    <submittedName>
        <fullName evidence="1">DUF2958 domain-containing protein</fullName>
    </submittedName>
</protein>
<proteinExistence type="predicted"/>
<evidence type="ECO:0000313" key="1">
    <source>
        <dbReference type="EMBL" id="MFC5505487.1"/>
    </source>
</evidence>
<sequence length="118" mass="12464">MILITEDDRETLVRNGEAAAHSDGFDPIPVVKIFVPDGPATWLLSELDPSDPNVAFGLADLGQGAPELGKILISEISKIRGSAGLPPERDRFFRADAPLSVYARAAMAAGAIINPQAV</sequence>
<evidence type="ECO:0000313" key="2">
    <source>
        <dbReference type="Proteomes" id="UP001596060"/>
    </source>
</evidence>
<dbReference type="InterPro" id="IPR021341">
    <property type="entry name" value="DUF2958"/>
</dbReference>
<dbReference type="Pfam" id="PF11171">
    <property type="entry name" value="DUF2958"/>
    <property type="match status" value="1"/>
</dbReference>
<name>A0ABW0P1B1_9HYPH</name>
<accession>A0ABW0P1B1</accession>
<organism evidence="1 2">
    <name type="scientific">Bosea massiliensis</name>
    <dbReference type="NCBI Taxonomy" id="151419"/>
    <lineage>
        <taxon>Bacteria</taxon>
        <taxon>Pseudomonadati</taxon>
        <taxon>Pseudomonadota</taxon>
        <taxon>Alphaproteobacteria</taxon>
        <taxon>Hyphomicrobiales</taxon>
        <taxon>Boseaceae</taxon>
        <taxon>Bosea</taxon>
    </lineage>
</organism>